<evidence type="ECO:0000256" key="6">
    <source>
        <dbReference type="ARBA" id="ARBA00022679"/>
    </source>
</evidence>
<dbReference type="RefSeq" id="WP_057623560.1">
    <property type="nucleotide sequence ID" value="NZ_LKHV02000001.1"/>
</dbReference>
<keyword evidence="9" id="KW-0368">Histidine biosynthesis</keyword>
<evidence type="ECO:0000256" key="7">
    <source>
        <dbReference type="ARBA" id="ARBA00022898"/>
    </source>
</evidence>
<gene>
    <name evidence="11" type="primary">hisC2</name>
    <name evidence="9" type="synonym">hisC</name>
    <name evidence="12" type="ORF">CC99x_001710</name>
    <name evidence="11" type="ORF">CC99x_00630</name>
</gene>
<feature type="modified residue" description="N6-(pyridoxal phosphate)lysine" evidence="9">
    <location>
        <position position="228"/>
    </location>
</feature>
<reference evidence="11" key="1">
    <citation type="submission" date="2015-09" db="EMBL/GenBank/DDBJ databases">
        <title>Draft Genome Sequences of Two Novel Amoeba-resistant Intranuclear Bacteria, Candidatus Berkiella cookevillensis and Candidatus Berkiella aquae.</title>
        <authorList>
            <person name="Mehari Y.T."/>
            <person name="Arivett B.A."/>
            <person name="Farone A.L."/>
            <person name="Gunderson J.H."/>
            <person name="Farone M.B."/>
        </authorList>
    </citation>
    <scope>NUCLEOTIDE SEQUENCE [LARGE SCALE GENOMIC DNA]</scope>
    <source>
        <strain evidence="11">CC99</strain>
    </source>
</reference>
<dbReference type="HAMAP" id="MF_01023">
    <property type="entry name" value="HisC_aminotrans_2"/>
    <property type="match status" value="1"/>
</dbReference>
<comment type="similarity">
    <text evidence="3 9">Belongs to the class-II pyridoxal-phosphate-dependent aminotransferase family. Histidinol-phosphate aminotransferase subfamily.</text>
</comment>
<dbReference type="Proteomes" id="UP000051494">
    <property type="component" value="Unassembled WGS sequence"/>
</dbReference>
<dbReference type="PATRIC" id="fig|1590042.3.peg.648"/>
<dbReference type="EC" id="2.6.1.9" evidence="9"/>
<sequence length="371" mass="42021">MKSNLMKLANPCIFDINPYQPGKPVSECQREYGLSQFVKLASNENPFGPSPKVIQAIQEALPHIALYPDSHGFELRKALSEKYDVAIDNLMIGNGSEEILRMLLQAFIVPGQEVIFGQYSFMGYEILAKSVGAQVTKVQMPRWKMDFNEILKAISPKTKMILLANPNNPTGTYVNDEELKSFLTRLPSNVLVVCDEAYYEYIHKADYPQTHGWIAEFPNLIVTRTFSKGYGLAGLRVGYAMAHEEIIALVNRIRQPFNVNTLAQVAALSALKDQEHLEYCIKNNEINRDKLCAGLTDMGISYIPSEANFLMIHVKTDGFALHETLLKMGIIIRPLRYYQLQYYVRVSIGLEEENNCFLNALEKIGLREKVL</sequence>
<dbReference type="EMBL" id="LKHV01000002">
    <property type="protein sequence ID" value="KRG19617.1"/>
    <property type="molecule type" value="Genomic_DNA"/>
</dbReference>
<dbReference type="InterPro" id="IPR015424">
    <property type="entry name" value="PyrdxlP-dep_Trfase"/>
</dbReference>
<dbReference type="STRING" id="437022.CC99x_00630"/>
<dbReference type="Gene3D" id="3.90.1150.10">
    <property type="entry name" value="Aspartate Aminotransferase, domain 1"/>
    <property type="match status" value="1"/>
</dbReference>
<keyword evidence="7 9" id="KW-0663">Pyridoxal phosphate</keyword>
<dbReference type="InterPro" id="IPR050106">
    <property type="entry name" value="HistidinolP_aminotransfase"/>
</dbReference>
<evidence type="ECO:0000256" key="2">
    <source>
        <dbReference type="ARBA" id="ARBA00005011"/>
    </source>
</evidence>
<dbReference type="PANTHER" id="PTHR43643">
    <property type="entry name" value="HISTIDINOL-PHOSPHATE AMINOTRANSFERASE 2"/>
    <property type="match status" value="1"/>
</dbReference>
<dbReference type="Gene3D" id="3.40.640.10">
    <property type="entry name" value="Type I PLP-dependent aspartate aminotransferase-like (Major domain)"/>
    <property type="match status" value="1"/>
</dbReference>
<dbReference type="InterPro" id="IPR005861">
    <property type="entry name" value="HisP_aminotrans"/>
</dbReference>
<evidence type="ECO:0000313" key="13">
    <source>
        <dbReference type="Proteomes" id="UP000051494"/>
    </source>
</evidence>
<dbReference type="PANTHER" id="PTHR43643:SF3">
    <property type="entry name" value="HISTIDINOL-PHOSPHATE AMINOTRANSFERASE"/>
    <property type="match status" value="1"/>
</dbReference>
<evidence type="ECO:0000259" key="10">
    <source>
        <dbReference type="Pfam" id="PF00155"/>
    </source>
</evidence>
<keyword evidence="6 9" id="KW-0808">Transferase</keyword>
<evidence type="ECO:0000256" key="5">
    <source>
        <dbReference type="ARBA" id="ARBA00022576"/>
    </source>
</evidence>
<dbReference type="InterPro" id="IPR004839">
    <property type="entry name" value="Aminotransferase_I/II_large"/>
</dbReference>
<dbReference type="InterPro" id="IPR015422">
    <property type="entry name" value="PyrdxlP-dep_Trfase_small"/>
</dbReference>
<comment type="subunit">
    <text evidence="4 9">Homodimer.</text>
</comment>
<evidence type="ECO:0000256" key="1">
    <source>
        <dbReference type="ARBA" id="ARBA00001933"/>
    </source>
</evidence>
<dbReference type="SUPFAM" id="SSF53383">
    <property type="entry name" value="PLP-dependent transferases"/>
    <property type="match status" value="1"/>
</dbReference>
<dbReference type="InterPro" id="IPR001917">
    <property type="entry name" value="Aminotrans_II_pyridoxalP_BS"/>
</dbReference>
<dbReference type="GO" id="GO:0004400">
    <property type="term" value="F:histidinol-phosphate transaminase activity"/>
    <property type="evidence" value="ECO:0007669"/>
    <property type="project" value="UniProtKB-UniRule"/>
</dbReference>
<dbReference type="PROSITE" id="PS00599">
    <property type="entry name" value="AA_TRANSFER_CLASS_2"/>
    <property type="match status" value="1"/>
</dbReference>
<dbReference type="Pfam" id="PF00155">
    <property type="entry name" value="Aminotran_1_2"/>
    <property type="match status" value="1"/>
</dbReference>
<evidence type="ECO:0000313" key="12">
    <source>
        <dbReference type="EMBL" id="MCS5707614.1"/>
    </source>
</evidence>
<organism evidence="11">
    <name type="scientific">Candidatus Berkiella cookevillensis</name>
    <dbReference type="NCBI Taxonomy" id="437022"/>
    <lineage>
        <taxon>Bacteria</taxon>
        <taxon>Pseudomonadati</taxon>
        <taxon>Pseudomonadota</taxon>
        <taxon>Gammaproteobacteria</taxon>
        <taxon>Candidatus Berkiellales</taxon>
        <taxon>Candidatus Berkiellaceae</taxon>
        <taxon>Candidatus Berkiella</taxon>
    </lineage>
</organism>
<dbReference type="EMBL" id="LKHV02000001">
    <property type="protein sequence ID" value="MCS5707614.1"/>
    <property type="molecule type" value="Genomic_DNA"/>
</dbReference>
<comment type="catalytic activity">
    <reaction evidence="8 9">
        <text>L-histidinol phosphate + 2-oxoglutarate = 3-(imidazol-4-yl)-2-oxopropyl phosphate + L-glutamate</text>
        <dbReference type="Rhea" id="RHEA:23744"/>
        <dbReference type="ChEBI" id="CHEBI:16810"/>
        <dbReference type="ChEBI" id="CHEBI:29985"/>
        <dbReference type="ChEBI" id="CHEBI:57766"/>
        <dbReference type="ChEBI" id="CHEBI:57980"/>
        <dbReference type="EC" id="2.6.1.9"/>
    </reaction>
</comment>
<dbReference type="UniPathway" id="UPA00031">
    <property type="reaction ID" value="UER00012"/>
</dbReference>
<proteinExistence type="inferred from homology"/>
<keyword evidence="13" id="KW-1185">Reference proteome</keyword>
<keyword evidence="9" id="KW-0028">Amino-acid biosynthesis</keyword>
<comment type="cofactor">
    <cofactor evidence="1 9">
        <name>pyridoxal 5'-phosphate</name>
        <dbReference type="ChEBI" id="CHEBI:597326"/>
    </cofactor>
</comment>
<reference evidence="12" key="3">
    <citation type="submission" date="2021-06" db="EMBL/GenBank/DDBJ databases">
        <title>Genomic Description and Analysis of Intracellular Bacteria, Candidatus Berkiella cookevillensis and Candidatus Berkiella aquae.</title>
        <authorList>
            <person name="Kidane D.T."/>
            <person name="Mehari Y.T."/>
            <person name="Rice F.C."/>
            <person name="Arivett B.A."/>
            <person name="Farone A.L."/>
            <person name="Berk S.G."/>
            <person name="Farone M.B."/>
        </authorList>
    </citation>
    <scope>NUCLEOTIDE SEQUENCE</scope>
    <source>
        <strain evidence="12">CC99</strain>
    </source>
</reference>
<dbReference type="GO" id="GO:0030170">
    <property type="term" value="F:pyridoxal phosphate binding"/>
    <property type="evidence" value="ECO:0007669"/>
    <property type="project" value="InterPro"/>
</dbReference>
<accession>A0A0Q9YSU2</accession>
<protein>
    <recommendedName>
        <fullName evidence="9">Histidinol-phosphate aminotransferase</fullName>
        <ecNumber evidence="9">2.6.1.9</ecNumber>
    </recommendedName>
    <alternativeName>
        <fullName evidence="9">Imidazole acetol-phosphate transaminase</fullName>
    </alternativeName>
</protein>
<comment type="pathway">
    <text evidence="2 9">Amino-acid biosynthesis; L-histidine biosynthesis; L-histidine from 5-phospho-alpha-D-ribose 1-diphosphate: step 7/9.</text>
</comment>
<feature type="domain" description="Aminotransferase class I/classII large" evidence="10">
    <location>
        <begin position="37"/>
        <end position="355"/>
    </location>
</feature>
<dbReference type="GO" id="GO:0000105">
    <property type="term" value="P:L-histidine biosynthetic process"/>
    <property type="evidence" value="ECO:0007669"/>
    <property type="project" value="UniProtKB-UniRule"/>
</dbReference>
<dbReference type="InterPro" id="IPR015421">
    <property type="entry name" value="PyrdxlP-dep_Trfase_major"/>
</dbReference>
<dbReference type="CDD" id="cd00609">
    <property type="entry name" value="AAT_like"/>
    <property type="match status" value="1"/>
</dbReference>
<evidence type="ECO:0000256" key="9">
    <source>
        <dbReference type="HAMAP-Rule" id="MF_01023"/>
    </source>
</evidence>
<evidence type="ECO:0000256" key="4">
    <source>
        <dbReference type="ARBA" id="ARBA00011738"/>
    </source>
</evidence>
<dbReference type="OrthoDB" id="9813612at2"/>
<evidence type="ECO:0000313" key="11">
    <source>
        <dbReference type="EMBL" id="KRG19617.1"/>
    </source>
</evidence>
<evidence type="ECO:0000256" key="3">
    <source>
        <dbReference type="ARBA" id="ARBA00007970"/>
    </source>
</evidence>
<evidence type="ECO:0000256" key="8">
    <source>
        <dbReference type="ARBA" id="ARBA00047481"/>
    </source>
</evidence>
<comment type="caution">
    <text evidence="11">The sequence shown here is derived from an EMBL/GenBank/DDBJ whole genome shotgun (WGS) entry which is preliminary data.</text>
</comment>
<reference evidence="12" key="2">
    <citation type="journal article" date="2016" name="Genome Announc.">
        <title>Draft Genome Sequences of Two Novel Amoeba-Resistant Intranuclear Bacteria, 'Candidatus Berkiella cookevillensis' and 'Candidatus Berkiella aquae'.</title>
        <authorList>
            <person name="Mehari Y.T."/>
            <person name="Arivett B.A."/>
            <person name="Farone A.L."/>
            <person name="Gunderson J.H."/>
            <person name="Farone M.B."/>
        </authorList>
    </citation>
    <scope>NUCLEOTIDE SEQUENCE</scope>
    <source>
        <strain evidence="12">CC99</strain>
    </source>
</reference>
<name>A0A0Q9YSU2_9GAMM</name>
<dbReference type="NCBIfam" id="TIGR01141">
    <property type="entry name" value="hisC"/>
    <property type="match status" value="1"/>
</dbReference>
<dbReference type="AlphaFoldDB" id="A0A0Q9YSU2"/>
<keyword evidence="5 9" id="KW-0032">Aminotransferase</keyword>